<feature type="region of interest" description="Disordered" evidence="1">
    <location>
        <begin position="1"/>
        <end position="24"/>
    </location>
</feature>
<protein>
    <submittedName>
        <fullName evidence="2">Uncharacterized protein</fullName>
    </submittedName>
</protein>
<evidence type="ECO:0000313" key="3">
    <source>
        <dbReference type="Proteomes" id="UP000324800"/>
    </source>
</evidence>
<proteinExistence type="predicted"/>
<accession>A0A5J4TE46</accession>
<feature type="compositionally biased region" description="Acidic residues" evidence="1">
    <location>
        <begin position="1"/>
        <end position="10"/>
    </location>
</feature>
<evidence type="ECO:0000256" key="1">
    <source>
        <dbReference type="SAM" id="MobiDB-lite"/>
    </source>
</evidence>
<feature type="region of interest" description="Disordered" evidence="1">
    <location>
        <begin position="103"/>
        <end position="132"/>
    </location>
</feature>
<dbReference type="EMBL" id="SNRW01032497">
    <property type="protein sequence ID" value="KAA6356726.1"/>
    <property type="molecule type" value="Genomic_DNA"/>
</dbReference>
<sequence>MMDIDSESEEHEINPSLLEAKQNQKQIGKPGISLLHGGCWEGETEVQEVLFRHARGYSISIPNQRKYQKQLDNDHKLDIVRLQSLISESDDLNKENKYCNTYWNNPKKRNKEDEMFNSRGNYSTSKTSDFSRPPAQFVQETASNSVVPDLSQRQIGIQTLSNW</sequence>
<comment type="caution">
    <text evidence="2">The sequence shown here is derived from an EMBL/GenBank/DDBJ whole genome shotgun (WGS) entry which is preliminary data.</text>
</comment>
<name>A0A5J4TE46_9EUKA</name>
<evidence type="ECO:0000313" key="2">
    <source>
        <dbReference type="EMBL" id="KAA6356726.1"/>
    </source>
</evidence>
<gene>
    <name evidence="2" type="ORF">EZS28_047747</name>
</gene>
<reference evidence="2 3" key="1">
    <citation type="submission" date="2019-03" db="EMBL/GenBank/DDBJ databases">
        <title>Single cell metagenomics reveals metabolic interactions within the superorganism composed of flagellate Streblomastix strix and complex community of Bacteroidetes bacteria on its surface.</title>
        <authorList>
            <person name="Treitli S.C."/>
            <person name="Kolisko M."/>
            <person name="Husnik F."/>
            <person name="Keeling P."/>
            <person name="Hampl V."/>
        </authorList>
    </citation>
    <scope>NUCLEOTIDE SEQUENCE [LARGE SCALE GENOMIC DNA]</scope>
    <source>
        <strain evidence="2">ST1C</strain>
    </source>
</reference>
<dbReference type="Proteomes" id="UP000324800">
    <property type="component" value="Unassembled WGS sequence"/>
</dbReference>
<dbReference type="AlphaFoldDB" id="A0A5J4TE46"/>
<feature type="compositionally biased region" description="Polar residues" evidence="1">
    <location>
        <begin position="118"/>
        <end position="130"/>
    </location>
</feature>
<organism evidence="2 3">
    <name type="scientific">Streblomastix strix</name>
    <dbReference type="NCBI Taxonomy" id="222440"/>
    <lineage>
        <taxon>Eukaryota</taxon>
        <taxon>Metamonada</taxon>
        <taxon>Preaxostyla</taxon>
        <taxon>Oxymonadida</taxon>
        <taxon>Streblomastigidae</taxon>
        <taxon>Streblomastix</taxon>
    </lineage>
</organism>